<comment type="caution">
    <text evidence="2">The sequence shown here is derived from an EMBL/GenBank/DDBJ whole genome shotgun (WGS) entry which is preliminary data.</text>
</comment>
<name>A0AAD7IYM4_9AGAR</name>
<dbReference type="AlphaFoldDB" id="A0AAD7IYM4"/>
<evidence type="ECO:0000313" key="2">
    <source>
        <dbReference type="EMBL" id="KAJ7753276.1"/>
    </source>
</evidence>
<protein>
    <submittedName>
        <fullName evidence="2">Uncharacterized protein</fullName>
    </submittedName>
</protein>
<dbReference type="Proteomes" id="UP001215598">
    <property type="component" value="Unassembled WGS sequence"/>
</dbReference>
<keyword evidence="3" id="KW-1185">Reference proteome</keyword>
<organism evidence="2 3">
    <name type="scientific">Mycena metata</name>
    <dbReference type="NCBI Taxonomy" id="1033252"/>
    <lineage>
        <taxon>Eukaryota</taxon>
        <taxon>Fungi</taxon>
        <taxon>Dikarya</taxon>
        <taxon>Basidiomycota</taxon>
        <taxon>Agaricomycotina</taxon>
        <taxon>Agaricomycetes</taxon>
        <taxon>Agaricomycetidae</taxon>
        <taxon>Agaricales</taxon>
        <taxon>Marasmiineae</taxon>
        <taxon>Mycenaceae</taxon>
        <taxon>Mycena</taxon>
    </lineage>
</organism>
<feature type="region of interest" description="Disordered" evidence="1">
    <location>
        <begin position="1"/>
        <end position="23"/>
    </location>
</feature>
<feature type="compositionally biased region" description="Basic and acidic residues" evidence="1">
    <location>
        <begin position="1"/>
        <end position="19"/>
    </location>
</feature>
<accession>A0AAD7IYM4</accession>
<proteinExistence type="predicted"/>
<dbReference type="EMBL" id="JARKIB010000056">
    <property type="protein sequence ID" value="KAJ7753276.1"/>
    <property type="molecule type" value="Genomic_DNA"/>
</dbReference>
<reference evidence="2" key="1">
    <citation type="submission" date="2023-03" db="EMBL/GenBank/DDBJ databases">
        <title>Massive genome expansion in bonnet fungi (Mycena s.s.) driven by repeated elements and novel gene families across ecological guilds.</title>
        <authorList>
            <consortium name="Lawrence Berkeley National Laboratory"/>
            <person name="Harder C.B."/>
            <person name="Miyauchi S."/>
            <person name="Viragh M."/>
            <person name="Kuo A."/>
            <person name="Thoen E."/>
            <person name="Andreopoulos B."/>
            <person name="Lu D."/>
            <person name="Skrede I."/>
            <person name="Drula E."/>
            <person name="Henrissat B."/>
            <person name="Morin E."/>
            <person name="Kohler A."/>
            <person name="Barry K."/>
            <person name="LaButti K."/>
            <person name="Morin E."/>
            <person name="Salamov A."/>
            <person name="Lipzen A."/>
            <person name="Mereny Z."/>
            <person name="Hegedus B."/>
            <person name="Baldrian P."/>
            <person name="Stursova M."/>
            <person name="Weitz H."/>
            <person name="Taylor A."/>
            <person name="Grigoriev I.V."/>
            <person name="Nagy L.G."/>
            <person name="Martin F."/>
            <person name="Kauserud H."/>
        </authorList>
    </citation>
    <scope>NUCLEOTIDE SEQUENCE</scope>
    <source>
        <strain evidence="2">CBHHK182m</strain>
    </source>
</reference>
<evidence type="ECO:0000313" key="3">
    <source>
        <dbReference type="Proteomes" id="UP001215598"/>
    </source>
</evidence>
<gene>
    <name evidence="2" type="ORF">B0H16DRAFT_1459575</name>
</gene>
<evidence type="ECO:0000256" key="1">
    <source>
        <dbReference type="SAM" id="MobiDB-lite"/>
    </source>
</evidence>
<sequence>MARGAKIKDLGPDALEHPTDSSQVSCRPCHNISGALEGDRTYISLASWKKHGDSASHGQSVRTVAARAQQQVAAQHQYLQVYSMAGTSLQVPTMSSQPPSRPHFRAVLVDEDSNGISAADFQDIMMQEVDDLRSAAESERIDSSVKNADLLHREIEILRLRHLEQEFETVPQLIQEVQANSLLPADGEDEEDINEHFTGVPVSHDYAPYGNKTMCYLDILDNLPRLRLSSSQLKMILWIMKECGAKDVPSFNAFRAMQTHIRKTTGVRTEPHKSDLGNLFYVNDIRDLIAKASFSLTLNLHLLIFKQDFANPEVAPYIQKYPEDVAGGPISEIWQVKDGKWHDIHLDALTPSILIGHHRYYIHKVAELSDGRWVIPALWIVSKGVTFADCRLVKKDADNHVVLAVDETITRFPIRELSANQQTLERRIGISLAFHETCKAYAKNIPNQFRAIDNGEDLFTVWVPVWADDVSGARSKQYQKHLNVYTDNANLPGQLLQQEYFVRFVSTSPHAGALEQLKVVVNQVKSTHAKPVVTYNAETERPCGFRLNIPDGPADNPQQAEEAANIGHQGNFFCRRCHVGGTNEEKEAPNGYCSFYHVGRPRNVEDIRSCVLSQLRLATYGVASHVKALQTTTGTKDKIPQHWIDILIPKAREMHAASPGRPIDEISNELLVWLAAQTDQAYNPLLGLPFFDPSQDTLVEIEAP</sequence>